<proteinExistence type="predicted"/>
<organism evidence="1 2">
    <name type="scientific">Paraphaeosphaeria sporulosa</name>
    <dbReference type="NCBI Taxonomy" id="1460663"/>
    <lineage>
        <taxon>Eukaryota</taxon>
        <taxon>Fungi</taxon>
        <taxon>Dikarya</taxon>
        <taxon>Ascomycota</taxon>
        <taxon>Pezizomycotina</taxon>
        <taxon>Dothideomycetes</taxon>
        <taxon>Pleosporomycetidae</taxon>
        <taxon>Pleosporales</taxon>
        <taxon>Massarineae</taxon>
        <taxon>Didymosphaeriaceae</taxon>
        <taxon>Paraphaeosphaeria</taxon>
    </lineage>
</organism>
<keyword evidence="2" id="KW-1185">Reference proteome</keyword>
<dbReference type="RefSeq" id="XP_018030297.1">
    <property type="nucleotide sequence ID" value="XM_018180506.1"/>
</dbReference>
<name>A0A177BZC2_9PLEO</name>
<evidence type="ECO:0000313" key="2">
    <source>
        <dbReference type="Proteomes" id="UP000077069"/>
    </source>
</evidence>
<accession>A0A177BZC2</accession>
<sequence length="157" mass="17831">MRIQQSPAVFVPCPGPTMRFVCVPIAILRWMGQLEKDRMGEERGQGWSANERWLKAVILPACTSPPSSQRPMKDRTAQLLIPPCPPITTQKSTQGQSNVLHMDTKLNKRNQQKRGYLQTPAPPEKNYFGVCQKVISKRVIFWTQEKEGGYRKSGVVH</sequence>
<dbReference type="EMBL" id="KV441560">
    <property type="protein sequence ID" value="OAF99931.1"/>
    <property type="molecule type" value="Genomic_DNA"/>
</dbReference>
<dbReference type="GeneID" id="28763992"/>
<dbReference type="InParanoid" id="A0A177BZC2"/>
<reference evidence="1 2" key="1">
    <citation type="submission" date="2016-05" db="EMBL/GenBank/DDBJ databases">
        <title>Comparative analysis of secretome profiles of manganese(II)-oxidizing ascomycete fungi.</title>
        <authorList>
            <consortium name="DOE Joint Genome Institute"/>
            <person name="Zeiner C.A."/>
            <person name="Purvine S.O."/>
            <person name="Zink E.M."/>
            <person name="Wu S."/>
            <person name="Pasa-Tolic L."/>
            <person name="Chaput D.L."/>
            <person name="Haridas S."/>
            <person name="Grigoriev I.V."/>
            <person name="Santelli C.M."/>
            <person name="Hansel C.M."/>
        </authorList>
    </citation>
    <scope>NUCLEOTIDE SEQUENCE [LARGE SCALE GENOMIC DNA]</scope>
    <source>
        <strain evidence="1 2">AP3s5-JAC2a</strain>
    </source>
</reference>
<gene>
    <name evidence="1" type="ORF">CC84DRAFT_1180773</name>
</gene>
<evidence type="ECO:0000313" key="1">
    <source>
        <dbReference type="EMBL" id="OAF99931.1"/>
    </source>
</evidence>
<dbReference type="Proteomes" id="UP000077069">
    <property type="component" value="Unassembled WGS sequence"/>
</dbReference>
<dbReference type="AlphaFoldDB" id="A0A177BZC2"/>
<protein>
    <submittedName>
        <fullName evidence="1">Uncharacterized protein</fullName>
    </submittedName>
</protein>